<dbReference type="HOGENOM" id="CLU_004790_3_0_1"/>
<reference evidence="13" key="1">
    <citation type="journal article" date="2002" name="Science">
        <title>The draft genome of Ciona intestinalis: insights into chordate and vertebrate origins.</title>
        <authorList>
            <person name="Dehal P."/>
            <person name="Satou Y."/>
            <person name="Campbell R.K."/>
            <person name="Chapman J."/>
            <person name="Degnan B."/>
            <person name="De Tomaso A."/>
            <person name="Davidson B."/>
            <person name="Di Gregorio A."/>
            <person name="Gelpke M."/>
            <person name="Goodstein D.M."/>
            <person name="Harafuji N."/>
            <person name="Hastings K.E."/>
            <person name="Ho I."/>
            <person name="Hotta K."/>
            <person name="Huang W."/>
            <person name="Kawashima T."/>
            <person name="Lemaire P."/>
            <person name="Martinez D."/>
            <person name="Meinertzhagen I.A."/>
            <person name="Necula S."/>
            <person name="Nonaka M."/>
            <person name="Putnam N."/>
            <person name="Rash S."/>
            <person name="Saiga H."/>
            <person name="Satake M."/>
            <person name="Terry A."/>
            <person name="Yamada L."/>
            <person name="Wang H.G."/>
            <person name="Awazu S."/>
            <person name="Azumi K."/>
            <person name="Boore J."/>
            <person name="Branno M."/>
            <person name="Chin-Bow S."/>
            <person name="DeSantis R."/>
            <person name="Doyle S."/>
            <person name="Francino P."/>
            <person name="Keys D.N."/>
            <person name="Haga S."/>
            <person name="Hayashi H."/>
            <person name="Hino K."/>
            <person name="Imai K.S."/>
            <person name="Inaba K."/>
            <person name="Kano S."/>
            <person name="Kobayashi K."/>
            <person name="Kobayashi M."/>
            <person name="Lee B.I."/>
            <person name="Makabe K.W."/>
            <person name="Manohar C."/>
            <person name="Matassi G."/>
            <person name="Medina M."/>
            <person name="Mochizuki Y."/>
            <person name="Mount S."/>
            <person name="Morishita T."/>
            <person name="Miura S."/>
            <person name="Nakayama A."/>
            <person name="Nishizaka S."/>
            <person name="Nomoto H."/>
            <person name="Ohta F."/>
            <person name="Oishi K."/>
            <person name="Rigoutsos I."/>
            <person name="Sano M."/>
            <person name="Sasaki A."/>
            <person name="Sasakura Y."/>
            <person name="Shoguchi E."/>
            <person name="Shin-i T."/>
            <person name="Spagnuolo A."/>
            <person name="Stainier D."/>
            <person name="Suzuki M.M."/>
            <person name="Tassy O."/>
            <person name="Takatori N."/>
            <person name="Tokuoka M."/>
            <person name="Yagi K."/>
            <person name="Yoshizaki F."/>
            <person name="Wada S."/>
            <person name="Zhang C."/>
            <person name="Hyatt P.D."/>
            <person name="Larimer F."/>
            <person name="Detter C."/>
            <person name="Doggett N."/>
            <person name="Glavina T."/>
            <person name="Hawkins T."/>
            <person name="Richardson P."/>
            <person name="Lucas S."/>
            <person name="Kohara Y."/>
            <person name="Levine M."/>
            <person name="Satoh N."/>
            <person name="Rokhsar D.S."/>
        </authorList>
    </citation>
    <scope>NUCLEOTIDE SEQUENCE [LARGE SCALE GENOMIC DNA]</scope>
</reference>
<comment type="subcellular location">
    <subcellularLocation>
        <location evidence="1 10">Membrane</location>
        <topology evidence="1 10">Multi-pass membrane protein</topology>
    </subcellularLocation>
</comment>
<evidence type="ECO:0000256" key="6">
    <source>
        <dbReference type="ARBA" id="ARBA00022856"/>
    </source>
</evidence>
<evidence type="ECO:0000256" key="7">
    <source>
        <dbReference type="ARBA" id="ARBA00022927"/>
    </source>
</evidence>
<evidence type="ECO:0000256" key="8">
    <source>
        <dbReference type="ARBA" id="ARBA00022989"/>
    </source>
</evidence>
<gene>
    <name evidence="12" type="primary">LOC100186930</name>
</gene>
<keyword evidence="4 10" id="KW-0812">Transmembrane</keyword>
<keyword evidence="8 11" id="KW-1133">Transmembrane helix</keyword>
<sequence>QVKKQYLPPSIFLIVSNEFCERFTFYGIKAVLIIYLTSKLKMDHSTATAVYHSFNVVCYFSPILGACIADGWLGRYRTILYMSIIYMIGNIVMSLTAIPALGAPEIPGPMIGLLIIAIATGGIKPNISAFGGDQFKPDNLKYREIFFSLFYFFINMGAMFSTLITPILRSRVSCFGDVTCYSLAFGVPSMLMLISIVVFILGTPLYIRSPPKGDIITRFVGCVKYAVVKKYRTAKTLRTETHWLNYAIGVYEEREVNDFKAAMKAMFIFVPLPVFWCLLDQQGSTWTLQAESMSGHLGAITLEPDQIQVMNPILILMLIPLFDFVIYPFLAKWNMLTTPLQRIGTGMIIASISYIVAGGLQIYITSRAVHFPTVGHSALTLSSNIPTTCSISVTWDAKQPPQVLTGSMQLHRAIITSNHVLLTITTTPQSSAAACAIESVVKAAMFVYVHRVFLTSGVSYTLFLYSNNNQNISEHFYVTAHAKATKLLAATIPLVAIPSTATIKYQLLHPKIKYKLQINQTLNQNTSVLHHGQYTVDNGASYTEILMHGEKGYYLHRLVDIQANQVNMLWQVPQYVLIESGEILISVTGLAFAYSQAPLSMKSLVMAGWLVSVGVGDFIVVLWAVIVEIEKKKVKFFIFSGMMMVTTVLFAFFARNYK</sequence>
<feature type="transmembrane region" description="Helical" evidence="11">
    <location>
        <begin position="145"/>
        <end position="164"/>
    </location>
</feature>
<keyword evidence="7" id="KW-0653">Protein transport</keyword>
<evidence type="ECO:0000313" key="13">
    <source>
        <dbReference type="Proteomes" id="UP000008144"/>
    </source>
</evidence>
<dbReference type="GO" id="GO:0140206">
    <property type="term" value="P:dipeptide import across plasma membrane"/>
    <property type="evidence" value="ECO:0000318"/>
    <property type="project" value="GO_Central"/>
</dbReference>
<dbReference type="FunFam" id="1.20.1250.20:FF:001046">
    <property type="entry name" value="Peptide transporter family 1-like Protein"/>
    <property type="match status" value="1"/>
</dbReference>
<evidence type="ECO:0000256" key="11">
    <source>
        <dbReference type="SAM" id="Phobius"/>
    </source>
</evidence>
<dbReference type="CDD" id="cd17347">
    <property type="entry name" value="MFS_SLC15A1_2_like"/>
    <property type="match status" value="1"/>
</dbReference>
<dbReference type="Gene3D" id="1.20.1250.20">
    <property type="entry name" value="MFS general substrate transporter like domains"/>
    <property type="match status" value="2"/>
</dbReference>
<dbReference type="PROSITE" id="PS01023">
    <property type="entry name" value="PTR2_2"/>
    <property type="match status" value="1"/>
</dbReference>
<dbReference type="FunFam" id="1.20.1250.20:FF:000049">
    <property type="entry name" value="Solute carrier family 15 member 2"/>
    <property type="match status" value="1"/>
</dbReference>
<evidence type="ECO:0000256" key="3">
    <source>
        <dbReference type="ARBA" id="ARBA00022448"/>
    </source>
</evidence>
<dbReference type="InParanoid" id="F6SF16"/>
<dbReference type="GO" id="GO:0016324">
    <property type="term" value="C:apical plasma membrane"/>
    <property type="evidence" value="ECO:0000318"/>
    <property type="project" value="GO_Central"/>
</dbReference>
<keyword evidence="9 11" id="KW-0472">Membrane</keyword>
<dbReference type="OMA" id="WQIPQIV"/>
<feature type="transmembrane region" description="Helical" evidence="11">
    <location>
        <begin position="313"/>
        <end position="331"/>
    </location>
</feature>
<name>F6SF16_CIOIN</name>
<dbReference type="AlphaFoldDB" id="F6SF16"/>
<protein>
    <submittedName>
        <fullName evidence="12">Solute carrier family 15 member 2-like</fullName>
    </submittedName>
</protein>
<evidence type="ECO:0000256" key="4">
    <source>
        <dbReference type="ARBA" id="ARBA00022692"/>
    </source>
</evidence>
<keyword evidence="3 10" id="KW-0813">Transport</keyword>
<evidence type="ECO:0000256" key="5">
    <source>
        <dbReference type="ARBA" id="ARBA00022847"/>
    </source>
</evidence>
<organism evidence="12 13">
    <name type="scientific">Ciona intestinalis</name>
    <name type="common">Transparent sea squirt</name>
    <name type="synonym">Ascidia intestinalis</name>
    <dbReference type="NCBI Taxonomy" id="7719"/>
    <lineage>
        <taxon>Eukaryota</taxon>
        <taxon>Metazoa</taxon>
        <taxon>Chordata</taxon>
        <taxon>Tunicata</taxon>
        <taxon>Ascidiacea</taxon>
        <taxon>Phlebobranchia</taxon>
        <taxon>Cionidae</taxon>
        <taxon>Ciona</taxon>
    </lineage>
</organism>
<dbReference type="Pfam" id="PF00854">
    <property type="entry name" value="PTR2"/>
    <property type="match status" value="2"/>
</dbReference>
<dbReference type="InterPro" id="IPR036259">
    <property type="entry name" value="MFS_trans_sf"/>
</dbReference>
<feature type="transmembrane region" description="Helical" evidence="11">
    <location>
        <begin position="343"/>
        <end position="364"/>
    </location>
</feature>
<reference evidence="12" key="3">
    <citation type="submission" date="2025-09" db="UniProtKB">
        <authorList>
            <consortium name="Ensembl"/>
        </authorList>
    </citation>
    <scope>IDENTIFICATION</scope>
</reference>
<accession>F6SF16</accession>
<dbReference type="GO" id="GO:0071916">
    <property type="term" value="F:dipeptide transmembrane transporter activity"/>
    <property type="evidence" value="ECO:0000318"/>
    <property type="project" value="GO_Central"/>
</dbReference>
<dbReference type="InterPro" id="IPR018456">
    <property type="entry name" value="PTR2_symporter_CS"/>
</dbReference>
<dbReference type="InterPro" id="IPR000109">
    <property type="entry name" value="POT_fam"/>
</dbReference>
<dbReference type="GO" id="GO:0015293">
    <property type="term" value="F:symporter activity"/>
    <property type="evidence" value="ECO:0007669"/>
    <property type="project" value="UniProtKB-KW"/>
</dbReference>
<keyword evidence="5" id="KW-0769">Symport</keyword>
<dbReference type="Proteomes" id="UP000008144">
    <property type="component" value="Unassembled WGS sequence"/>
</dbReference>
<proteinExistence type="inferred from homology"/>
<dbReference type="SUPFAM" id="SSF103473">
    <property type="entry name" value="MFS general substrate transporter"/>
    <property type="match status" value="1"/>
</dbReference>
<keyword evidence="13" id="KW-1185">Reference proteome</keyword>
<dbReference type="PANTHER" id="PTHR11654">
    <property type="entry name" value="OLIGOPEPTIDE TRANSPORTER-RELATED"/>
    <property type="match status" value="1"/>
</dbReference>
<dbReference type="GO" id="GO:0005886">
    <property type="term" value="C:plasma membrane"/>
    <property type="evidence" value="ECO:0000318"/>
    <property type="project" value="GO_Central"/>
</dbReference>
<dbReference type="GeneTree" id="ENSGT00940000165486"/>
<evidence type="ECO:0000313" key="12">
    <source>
        <dbReference type="Ensembl" id="ENSCINP00000000708.3"/>
    </source>
</evidence>
<feature type="transmembrane region" description="Helical" evidence="11">
    <location>
        <begin position="106"/>
        <end position="124"/>
    </location>
</feature>
<evidence type="ECO:0000256" key="2">
    <source>
        <dbReference type="ARBA" id="ARBA00005982"/>
    </source>
</evidence>
<evidence type="ECO:0000256" key="9">
    <source>
        <dbReference type="ARBA" id="ARBA00023136"/>
    </source>
</evidence>
<evidence type="ECO:0000256" key="1">
    <source>
        <dbReference type="ARBA" id="ARBA00004141"/>
    </source>
</evidence>
<dbReference type="GO" id="GO:0015031">
    <property type="term" value="P:protein transport"/>
    <property type="evidence" value="ECO:0007669"/>
    <property type="project" value="UniProtKB-KW"/>
</dbReference>
<comment type="similarity">
    <text evidence="2 10">Belongs to the major facilitator superfamily. Proton-dependent oligopeptide transporter (POT/PTR) (TC 2.A.17) family.</text>
</comment>
<feature type="transmembrane region" description="Helical" evidence="11">
    <location>
        <begin position="606"/>
        <end position="627"/>
    </location>
</feature>
<feature type="transmembrane region" description="Helical" evidence="11">
    <location>
        <begin position="79"/>
        <end position="100"/>
    </location>
</feature>
<feature type="transmembrane region" description="Helical" evidence="11">
    <location>
        <begin position="634"/>
        <end position="654"/>
    </location>
</feature>
<evidence type="ECO:0000256" key="10">
    <source>
        <dbReference type="RuleBase" id="RU003755"/>
    </source>
</evidence>
<keyword evidence="6" id="KW-0571">Peptide transport</keyword>
<reference evidence="12" key="2">
    <citation type="submission" date="2025-08" db="UniProtKB">
        <authorList>
            <consortium name="Ensembl"/>
        </authorList>
    </citation>
    <scope>IDENTIFICATION</scope>
</reference>
<dbReference type="Ensembl" id="ENSCINT00000000708.3">
    <property type="protein sequence ID" value="ENSCINP00000000708.3"/>
    <property type="gene ID" value="ENSCING00000000383.3"/>
</dbReference>
<feature type="transmembrane region" description="Helical" evidence="11">
    <location>
        <begin position="184"/>
        <end position="207"/>
    </location>
</feature>
<feature type="transmembrane region" description="Helical" evidence="11">
    <location>
        <begin position="49"/>
        <end position="72"/>
    </location>
</feature>